<evidence type="ECO:0000256" key="11">
    <source>
        <dbReference type="ARBA" id="ARBA00023237"/>
    </source>
</evidence>
<organism evidence="14 15">
    <name type="scientific">Massilia horti</name>
    <dbReference type="NCBI Taxonomy" id="2562153"/>
    <lineage>
        <taxon>Bacteria</taxon>
        <taxon>Pseudomonadati</taxon>
        <taxon>Pseudomonadota</taxon>
        <taxon>Betaproteobacteria</taxon>
        <taxon>Burkholderiales</taxon>
        <taxon>Oxalobacteraceae</taxon>
        <taxon>Telluria group</taxon>
        <taxon>Massilia</taxon>
    </lineage>
</organism>
<evidence type="ECO:0000313" key="15">
    <source>
        <dbReference type="Proteomes" id="UP000297258"/>
    </source>
</evidence>
<evidence type="ECO:0000256" key="12">
    <source>
        <dbReference type="ARBA" id="ARBA00023288"/>
    </source>
</evidence>
<proteinExistence type="inferred from homology"/>
<name>A0A4Y9T171_9BURK</name>
<evidence type="ECO:0000256" key="1">
    <source>
        <dbReference type="ARBA" id="ARBA00004459"/>
    </source>
</evidence>
<keyword evidence="5" id="KW-0813">Transport</keyword>
<dbReference type="InterPro" id="IPR004565">
    <property type="entry name" value="OM_lipoprot_LolB"/>
</dbReference>
<keyword evidence="11" id="KW-0998">Cell outer membrane</keyword>
<feature type="chain" id="PRO_5021348321" description="Outer-membrane lipoprotein LolB" evidence="13">
    <location>
        <begin position="27"/>
        <end position="196"/>
    </location>
</feature>
<evidence type="ECO:0000313" key="14">
    <source>
        <dbReference type="EMBL" id="TFW30746.1"/>
    </source>
</evidence>
<dbReference type="PROSITE" id="PS51257">
    <property type="entry name" value="PROKAR_LIPOPROTEIN"/>
    <property type="match status" value="1"/>
</dbReference>
<evidence type="ECO:0000256" key="4">
    <source>
        <dbReference type="ARBA" id="ARBA00016202"/>
    </source>
</evidence>
<evidence type="ECO:0000256" key="9">
    <source>
        <dbReference type="ARBA" id="ARBA00023139"/>
    </source>
</evidence>
<keyword evidence="10" id="KW-0143">Chaperone</keyword>
<evidence type="ECO:0000256" key="3">
    <source>
        <dbReference type="ARBA" id="ARBA00011245"/>
    </source>
</evidence>
<dbReference type="GO" id="GO:0009279">
    <property type="term" value="C:cell outer membrane"/>
    <property type="evidence" value="ECO:0007669"/>
    <property type="project" value="UniProtKB-SubCell"/>
</dbReference>
<evidence type="ECO:0000256" key="5">
    <source>
        <dbReference type="ARBA" id="ARBA00022448"/>
    </source>
</evidence>
<keyword evidence="8" id="KW-0472">Membrane</keyword>
<dbReference type="Gene3D" id="2.50.20.10">
    <property type="entry name" value="Lipoprotein localisation LolA/LolB/LppX"/>
    <property type="match status" value="1"/>
</dbReference>
<dbReference type="AlphaFoldDB" id="A0A4Y9T171"/>
<gene>
    <name evidence="14" type="ORF">E4O92_15530</name>
</gene>
<keyword evidence="15" id="KW-1185">Reference proteome</keyword>
<comment type="subcellular location">
    <subcellularLocation>
        <location evidence="1">Cell outer membrane</location>
        <topology evidence="1">Lipid-anchor</topology>
    </subcellularLocation>
</comment>
<evidence type="ECO:0000256" key="13">
    <source>
        <dbReference type="SAM" id="SignalP"/>
    </source>
</evidence>
<dbReference type="InterPro" id="IPR029046">
    <property type="entry name" value="LolA/LolB/LppX"/>
</dbReference>
<evidence type="ECO:0000256" key="7">
    <source>
        <dbReference type="ARBA" id="ARBA00022927"/>
    </source>
</evidence>
<comment type="subunit">
    <text evidence="3">Monomer.</text>
</comment>
<keyword evidence="6 13" id="KW-0732">Signal</keyword>
<dbReference type="RefSeq" id="WP_135190646.1">
    <property type="nucleotide sequence ID" value="NZ_SPUM01000107.1"/>
</dbReference>
<evidence type="ECO:0000256" key="2">
    <source>
        <dbReference type="ARBA" id="ARBA00009696"/>
    </source>
</evidence>
<comment type="caution">
    <text evidence="14">The sequence shown here is derived from an EMBL/GenBank/DDBJ whole genome shotgun (WGS) entry which is preliminary data.</text>
</comment>
<dbReference type="Proteomes" id="UP000297258">
    <property type="component" value="Unassembled WGS sequence"/>
</dbReference>
<dbReference type="GO" id="GO:0015031">
    <property type="term" value="P:protein transport"/>
    <property type="evidence" value="ECO:0007669"/>
    <property type="project" value="UniProtKB-KW"/>
</dbReference>
<comment type="similarity">
    <text evidence="2">Belongs to the LolB family.</text>
</comment>
<evidence type="ECO:0000256" key="6">
    <source>
        <dbReference type="ARBA" id="ARBA00022729"/>
    </source>
</evidence>
<evidence type="ECO:0000256" key="10">
    <source>
        <dbReference type="ARBA" id="ARBA00023186"/>
    </source>
</evidence>
<dbReference type="CDD" id="cd16326">
    <property type="entry name" value="LolB"/>
    <property type="match status" value="1"/>
</dbReference>
<keyword evidence="9" id="KW-0564">Palmitate</keyword>
<keyword evidence="7" id="KW-0653">Protein transport</keyword>
<dbReference type="OrthoDB" id="9797618at2"/>
<dbReference type="EMBL" id="SPUM01000107">
    <property type="protein sequence ID" value="TFW30746.1"/>
    <property type="molecule type" value="Genomic_DNA"/>
</dbReference>
<dbReference type="SUPFAM" id="SSF89392">
    <property type="entry name" value="Prokaryotic lipoproteins and lipoprotein localization factors"/>
    <property type="match status" value="1"/>
</dbReference>
<feature type="signal peptide" evidence="13">
    <location>
        <begin position="1"/>
        <end position="26"/>
    </location>
</feature>
<keyword evidence="12 14" id="KW-0449">Lipoprotein</keyword>
<accession>A0A4Y9T171</accession>
<evidence type="ECO:0000256" key="8">
    <source>
        <dbReference type="ARBA" id="ARBA00023136"/>
    </source>
</evidence>
<dbReference type="Pfam" id="PF03550">
    <property type="entry name" value="LolB"/>
    <property type="match status" value="1"/>
</dbReference>
<reference evidence="14 15" key="1">
    <citation type="submission" date="2019-03" db="EMBL/GenBank/DDBJ databases">
        <title>Draft genome of Massilia hortus sp. nov., a novel bacterial species of the Oxalobacteraceae family.</title>
        <authorList>
            <person name="Peta V."/>
            <person name="Raths R."/>
            <person name="Bucking H."/>
        </authorList>
    </citation>
    <scope>NUCLEOTIDE SEQUENCE [LARGE SCALE GENOMIC DNA]</scope>
    <source>
        <strain evidence="14 15">ONC3</strain>
    </source>
</reference>
<sequence>MPITRRLTLFALAAALAGCATAPANRATVGAYRDTIDLTGRMSVNYQKEGRPEAVTVNFNWIQRPGRVDVSVASQLGQTVAEINVTPQEATLTLPNQPPRVASDIDTLTYQALGWELPVSALRDWLQGFANDAQGQRFVASPANNSVFTRDGWRLRFVSWLGENSAHPRPRVIYAERGTMGNSDALEIRIVIDPET</sequence>
<protein>
    <recommendedName>
        <fullName evidence="4">Outer-membrane lipoprotein LolB</fullName>
    </recommendedName>
</protein>